<keyword evidence="3" id="KW-1185">Reference proteome</keyword>
<sequence>MRVHDLVESATSDEPAPRYTVDDIVAAGRRMQRRRRAGWSAASAAVAVTGVVAAIGIGLQGVAERPAVEEQPAAMTSVLPAASPSRPAASWAFDDPFSYVFEGYDAGRLHVKNPIVVSSAYQIAPLHVDGLVTNDRAVDPAEAVARAKKGDSAKTTESGGDERQVYAYLTVYRPGAFDAAKFTGTRVTVDGHQAVEQEGPRYGANLHRALAWEYTEGAWAVAESFAEPADVSAADLRGLVAGLRPSVPLPARVPFTVGYLPAGYHAAELGQHAFAGLNGIASAGDGNYGGAIFANPALPTTGLVEPYGGVEGEDPPGSFTIFVLPNDSSNQALKDGEKAPAEPRCGNGFCNAWTADGKTSIQVASEGRLSDAEMTRILEGITLADVTDDSTWPIAATALRGN</sequence>
<keyword evidence="1" id="KW-1133">Transmembrane helix</keyword>
<evidence type="ECO:0000313" key="3">
    <source>
        <dbReference type="Proteomes" id="UP000279968"/>
    </source>
</evidence>
<keyword evidence="1" id="KW-0472">Membrane</keyword>
<name>A0A3B0ACC7_9ACTN</name>
<comment type="caution">
    <text evidence="2">The sequence shown here is derived from an EMBL/GenBank/DDBJ whole genome shotgun (WGS) entry which is preliminary data.</text>
</comment>
<dbReference type="Proteomes" id="UP000279968">
    <property type="component" value="Unassembled WGS sequence"/>
</dbReference>
<dbReference type="RefSeq" id="WP_120778368.1">
    <property type="nucleotide sequence ID" value="NZ_JBHLUP010000009.1"/>
</dbReference>
<organism evidence="2 3">
    <name type="scientific">Micromonospora costi</name>
    <dbReference type="NCBI Taxonomy" id="1530042"/>
    <lineage>
        <taxon>Bacteria</taxon>
        <taxon>Bacillati</taxon>
        <taxon>Actinomycetota</taxon>
        <taxon>Actinomycetes</taxon>
        <taxon>Micromonosporales</taxon>
        <taxon>Micromonosporaceae</taxon>
        <taxon>Micromonospora</taxon>
    </lineage>
</organism>
<dbReference type="AlphaFoldDB" id="A0A3B0ACC7"/>
<evidence type="ECO:0000313" key="2">
    <source>
        <dbReference type="EMBL" id="RKN58195.1"/>
    </source>
</evidence>
<dbReference type="EMBL" id="RBAN01000001">
    <property type="protein sequence ID" value="RKN58195.1"/>
    <property type="molecule type" value="Genomic_DNA"/>
</dbReference>
<gene>
    <name evidence="2" type="ORF">D7193_06295</name>
</gene>
<protein>
    <submittedName>
        <fullName evidence="2">Uncharacterized protein</fullName>
    </submittedName>
</protein>
<keyword evidence="1" id="KW-0812">Transmembrane</keyword>
<feature type="transmembrane region" description="Helical" evidence="1">
    <location>
        <begin position="39"/>
        <end position="59"/>
    </location>
</feature>
<reference evidence="2 3" key="1">
    <citation type="journal article" date="2015" name="Int. J. Syst. Evol. Microbiol.">
        <title>Micromonospora costi sp. nov., isolated from a leaf of Costus speciosus.</title>
        <authorList>
            <person name="Thawai C."/>
        </authorList>
    </citation>
    <scope>NUCLEOTIDE SEQUENCE [LARGE SCALE GENOMIC DNA]</scope>
    <source>
        <strain evidence="2 3">CS1-12</strain>
    </source>
</reference>
<proteinExistence type="predicted"/>
<accession>A0A3B0ACC7</accession>
<dbReference type="OrthoDB" id="4760555at2"/>
<evidence type="ECO:0000256" key="1">
    <source>
        <dbReference type="SAM" id="Phobius"/>
    </source>
</evidence>